<dbReference type="PATRIC" id="fig|634498.28.peg.43"/>
<dbReference type="EMBL" id="CP001719">
    <property type="protein sequence ID" value="ADC45894.1"/>
    <property type="molecule type" value="Genomic_DNA"/>
</dbReference>
<sequence>MLKIDEFRMEMEEPKRIYTEELKKFAKKYDFLGDFTIVEERDIDTADYFFCFNNLNGTSDETLYSTRDEIYDHMIKFCEDNGIDEFSKNAYIFYKSD</sequence>
<protein>
    <submittedName>
        <fullName evidence="1">Uncharacterized protein</fullName>
    </submittedName>
</protein>
<evidence type="ECO:0000313" key="1">
    <source>
        <dbReference type="EMBL" id="ADC45894.1"/>
    </source>
</evidence>
<dbReference type="AlphaFoldDB" id="D3E4J8"/>
<dbReference type="HOGENOM" id="CLU_2340222_0_0_2"/>
<keyword evidence="2" id="KW-1185">Reference proteome</keyword>
<accession>D3E4J8</accession>
<dbReference type="RefSeq" id="WP_012954850.1">
    <property type="nucleotide sequence ID" value="NC_013790.1"/>
</dbReference>
<dbReference type="Proteomes" id="UP000008680">
    <property type="component" value="Chromosome"/>
</dbReference>
<dbReference type="eggNOG" id="arCOG11168">
    <property type="taxonomic scope" value="Archaea"/>
</dbReference>
<proteinExistence type="predicted"/>
<name>D3E4J8_METRM</name>
<dbReference type="GeneID" id="8769659"/>
<dbReference type="OrthoDB" id="381870at2157"/>
<dbReference type="KEGG" id="mru:mru_0042"/>
<reference evidence="1 2" key="1">
    <citation type="journal article" date="2010" name="PLoS ONE">
        <title>The genome sequence of the rumen methanogen Methanobrevibacter ruminantium reveals new possibilities for controlling ruminant methane emissions.</title>
        <authorList>
            <person name="Leahy S.C."/>
            <person name="Kelly W.J."/>
            <person name="Altermann E."/>
            <person name="Ronimus R.S."/>
            <person name="Yeoman C.J."/>
            <person name="Pacheco D.M."/>
            <person name="Li D."/>
            <person name="Kong Z."/>
            <person name="McTavish S."/>
            <person name="Sang C."/>
            <person name="Lambie S.C."/>
            <person name="Janssen P.H."/>
            <person name="Dey D."/>
            <person name="Attwood G.T."/>
        </authorList>
    </citation>
    <scope>NUCLEOTIDE SEQUENCE [LARGE SCALE GENOMIC DNA]</scope>
    <source>
        <strain evidence="2">ATCC 35063 / DSM 1093 / JCM 13430 / OCM 146 / M1</strain>
    </source>
</reference>
<organism evidence="1 2">
    <name type="scientific">Methanobrevibacter ruminantium (strain ATCC 35063 / DSM 1093 / JCM 13430 / OCM 146 / M1)</name>
    <name type="common">Methanobacterium ruminantium</name>
    <dbReference type="NCBI Taxonomy" id="634498"/>
    <lineage>
        <taxon>Archaea</taxon>
        <taxon>Methanobacteriati</taxon>
        <taxon>Methanobacteriota</taxon>
        <taxon>Methanomada group</taxon>
        <taxon>Methanobacteria</taxon>
        <taxon>Methanobacteriales</taxon>
        <taxon>Methanobacteriaceae</taxon>
        <taxon>Methanobrevibacter</taxon>
    </lineage>
</organism>
<evidence type="ECO:0000313" key="2">
    <source>
        <dbReference type="Proteomes" id="UP000008680"/>
    </source>
</evidence>
<gene>
    <name evidence="1" type="ordered locus">mru_0042</name>
</gene>